<keyword evidence="2" id="KW-0479">Metal-binding</keyword>
<dbReference type="STRING" id="49012.A0A0F7S5W5"/>
<evidence type="ECO:0000313" key="4">
    <source>
        <dbReference type="EMBL" id="CDR87599.1"/>
    </source>
</evidence>
<dbReference type="PANTHER" id="PTHR12549:SF38">
    <property type="entry name" value="JMJC DOMAIN-CONTAINING HISTONE DEMETHYLASE 2, ISOFORM A"/>
    <property type="match status" value="1"/>
</dbReference>
<evidence type="ECO:0000313" key="6">
    <source>
        <dbReference type="Proteomes" id="UP000242770"/>
    </source>
</evidence>
<dbReference type="EMBL" id="CCFA01003114">
    <property type="protein sequence ID" value="CDW98327.1"/>
    <property type="molecule type" value="Genomic_DNA"/>
</dbReference>
<gene>
    <name evidence="5" type="primary">SSCI52320.1</name>
    <name evidence="4" type="ORF">SPSC_03448</name>
</gene>
<evidence type="ECO:0008006" key="7">
    <source>
        <dbReference type="Google" id="ProtNLM"/>
    </source>
</evidence>
<dbReference type="InterPro" id="IPR045109">
    <property type="entry name" value="LSDs-like"/>
</dbReference>
<reference evidence="4" key="2">
    <citation type="submission" date="2014-06" db="EMBL/GenBank/DDBJ databases">
        <authorList>
            <person name="Ju J."/>
            <person name="Zhang J."/>
        </authorList>
    </citation>
    <scope>NUCLEOTIDE SEQUENCE</scope>
    <source>
        <strain evidence="4">SscI8</strain>
    </source>
</reference>
<name>A0A0F7S5W5_9BASI</name>
<dbReference type="EMBL" id="LK056667">
    <property type="protein sequence ID" value="CDR87599.1"/>
    <property type="molecule type" value="Genomic_DNA"/>
</dbReference>
<sequence>MYATSHLQTHHQLVPCRPTVEQVSVGKFFSTFGQDRNTKEQVLGKGSWKLKDWPPSAKFKHEFPELYEDFNCAVPAPDYTTREGILNLGSCYPAGVLQPNLGPKMYNAWPSSEVAGGHGMTWLHMDIANMVNIMLYAAPSTGNDVAEEHQPGVAAWDIFELKTPTRFELF</sequence>
<dbReference type="OrthoDB" id="1667110at2759"/>
<reference evidence="5" key="3">
    <citation type="submission" date="2014-06" db="EMBL/GenBank/DDBJ databases">
        <authorList>
            <person name="Berkman J.Paul."/>
        </authorList>
    </citation>
    <scope>NUCLEOTIDE SEQUENCE [LARGE SCALE GENOMIC DNA]</scope>
</reference>
<reference evidence="6" key="1">
    <citation type="submission" date="2014-06" db="EMBL/GenBank/DDBJ databases">
        <authorList>
            <person name="Berkman P.J."/>
        </authorList>
    </citation>
    <scope>NUCLEOTIDE SEQUENCE [LARGE SCALE GENOMIC DNA]</scope>
</reference>
<protein>
    <recommendedName>
        <fullName evidence="7">JmjC domain-containing protein</fullName>
    </recommendedName>
</protein>
<dbReference type="GO" id="GO:0000785">
    <property type="term" value="C:chromatin"/>
    <property type="evidence" value="ECO:0007669"/>
    <property type="project" value="TreeGrafter"/>
</dbReference>
<evidence type="ECO:0000313" key="5">
    <source>
        <dbReference type="EMBL" id="CDW98327.1"/>
    </source>
</evidence>
<keyword evidence="3" id="KW-0539">Nucleus</keyword>
<dbReference type="GO" id="GO:0031490">
    <property type="term" value="F:chromatin DNA binding"/>
    <property type="evidence" value="ECO:0007669"/>
    <property type="project" value="TreeGrafter"/>
</dbReference>
<accession>A0A0F7S5W5</accession>
<dbReference type="GO" id="GO:0032454">
    <property type="term" value="F:histone H3K9 demethylase activity"/>
    <property type="evidence" value="ECO:0007669"/>
    <property type="project" value="InterPro"/>
</dbReference>
<dbReference type="GO" id="GO:0000118">
    <property type="term" value="C:histone deacetylase complex"/>
    <property type="evidence" value="ECO:0007669"/>
    <property type="project" value="TreeGrafter"/>
</dbReference>
<keyword evidence="6" id="KW-1185">Reference proteome</keyword>
<dbReference type="GO" id="GO:0046872">
    <property type="term" value="F:metal ion binding"/>
    <property type="evidence" value="ECO:0007669"/>
    <property type="project" value="UniProtKB-KW"/>
</dbReference>
<proteinExistence type="predicted"/>
<evidence type="ECO:0000256" key="1">
    <source>
        <dbReference type="ARBA" id="ARBA00004123"/>
    </source>
</evidence>
<dbReference type="Proteomes" id="UP000242770">
    <property type="component" value="Unassembled WGS sequence"/>
</dbReference>
<dbReference type="Gene3D" id="2.60.120.650">
    <property type="entry name" value="Cupin"/>
    <property type="match status" value="1"/>
</dbReference>
<dbReference type="PANTHER" id="PTHR12549">
    <property type="entry name" value="JMJC DOMAIN-CONTAINING HISTONE DEMETHYLATION PROTEIN"/>
    <property type="match status" value="1"/>
</dbReference>
<evidence type="ECO:0000256" key="2">
    <source>
        <dbReference type="ARBA" id="ARBA00022723"/>
    </source>
</evidence>
<organism evidence="5 6">
    <name type="scientific">Sporisorium scitamineum</name>
    <dbReference type="NCBI Taxonomy" id="49012"/>
    <lineage>
        <taxon>Eukaryota</taxon>
        <taxon>Fungi</taxon>
        <taxon>Dikarya</taxon>
        <taxon>Basidiomycota</taxon>
        <taxon>Ustilaginomycotina</taxon>
        <taxon>Ustilaginomycetes</taxon>
        <taxon>Ustilaginales</taxon>
        <taxon>Ustilaginaceae</taxon>
        <taxon>Sporisorium</taxon>
    </lineage>
</organism>
<comment type="subcellular location">
    <subcellularLocation>
        <location evidence="1">Nucleus</location>
    </subcellularLocation>
</comment>
<evidence type="ECO:0000256" key="3">
    <source>
        <dbReference type="ARBA" id="ARBA00023242"/>
    </source>
</evidence>
<dbReference type="GO" id="GO:0003712">
    <property type="term" value="F:transcription coregulator activity"/>
    <property type="evidence" value="ECO:0007669"/>
    <property type="project" value="TreeGrafter"/>
</dbReference>
<dbReference type="AlphaFoldDB" id="A0A0F7S5W5"/>
<dbReference type="GO" id="GO:0006357">
    <property type="term" value="P:regulation of transcription by RNA polymerase II"/>
    <property type="evidence" value="ECO:0007669"/>
    <property type="project" value="TreeGrafter"/>
</dbReference>